<accession>A0A1H1HE21</accession>
<reference evidence="3" key="1">
    <citation type="submission" date="2016-10" db="EMBL/GenBank/DDBJ databases">
        <authorList>
            <person name="Varghese N."/>
            <person name="Submissions S."/>
        </authorList>
    </citation>
    <scope>NUCLEOTIDE SEQUENCE [LARGE SCALE GENOMIC DNA]</scope>
    <source>
        <strain evidence="3">DSM 44142</strain>
    </source>
</reference>
<sequence>MSKDFDVPGGPVTEQLSPEEVAERTRAAVGYNYEYSEKYFVSREKVREFANASQLLDPVHHDVAAAQAAGYADLVAPPIMFSLIGIIAHRPLFENAIVGYGRRPVVQSEQKVQFHAPVLAGMTLTTHVHFDAFKQVAGVDLIVTRNEIHDQDGNHLVTSWTTLAGRSGEDEDAGFVGAMEKVMMYGAS</sequence>
<dbReference type="RefSeq" id="WP_068564385.1">
    <property type="nucleotide sequence ID" value="NZ_AP025457.1"/>
</dbReference>
<dbReference type="Gene3D" id="3.10.129.10">
    <property type="entry name" value="Hotdog Thioesterase"/>
    <property type="match status" value="1"/>
</dbReference>
<dbReference type="InterPro" id="IPR039569">
    <property type="entry name" value="FAS1-like_DH_region"/>
</dbReference>
<organism evidence="2 3">
    <name type="scientific">Tsukamurella pulmonis</name>
    <dbReference type="NCBI Taxonomy" id="47312"/>
    <lineage>
        <taxon>Bacteria</taxon>
        <taxon>Bacillati</taxon>
        <taxon>Actinomycetota</taxon>
        <taxon>Actinomycetes</taxon>
        <taxon>Mycobacteriales</taxon>
        <taxon>Tsukamurellaceae</taxon>
        <taxon>Tsukamurella</taxon>
    </lineage>
</organism>
<dbReference type="InterPro" id="IPR029069">
    <property type="entry name" value="HotDog_dom_sf"/>
</dbReference>
<evidence type="ECO:0000313" key="2">
    <source>
        <dbReference type="EMBL" id="SDR23623.1"/>
    </source>
</evidence>
<feature type="domain" description="FAS1-like dehydratase" evidence="1">
    <location>
        <begin position="27"/>
        <end position="158"/>
    </location>
</feature>
<dbReference type="CDD" id="cd03441">
    <property type="entry name" value="R_hydratase_like"/>
    <property type="match status" value="1"/>
</dbReference>
<keyword evidence="3" id="KW-1185">Reference proteome</keyword>
<dbReference type="Pfam" id="PF13452">
    <property type="entry name" value="FAS1_DH_region"/>
    <property type="match status" value="1"/>
</dbReference>
<evidence type="ECO:0000313" key="3">
    <source>
        <dbReference type="Proteomes" id="UP000183053"/>
    </source>
</evidence>
<dbReference type="OrthoDB" id="5415111at2"/>
<protein>
    <submittedName>
        <fullName evidence="2">Acyl dehydratase</fullName>
    </submittedName>
</protein>
<name>A0A1H1HE21_9ACTN</name>
<evidence type="ECO:0000259" key="1">
    <source>
        <dbReference type="Pfam" id="PF13452"/>
    </source>
</evidence>
<dbReference type="NCBIfam" id="NF040624">
    <property type="entry name" value="HadA"/>
    <property type="match status" value="1"/>
</dbReference>
<dbReference type="EMBL" id="FNLF01000002">
    <property type="protein sequence ID" value="SDR23623.1"/>
    <property type="molecule type" value="Genomic_DNA"/>
</dbReference>
<proteinExistence type="predicted"/>
<dbReference type="AlphaFoldDB" id="A0A1H1HE21"/>
<gene>
    <name evidence="2" type="ORF">SAMN04489765_4082</name>
</gene>
<dbReference type="Proteomes" id="UP000183053">
    <property type="component" value="Unassembled WGS sequence"/>
</dbReference>
<dbReference type="SUPFAM" id="SSF54637">
    <property type="entry name" value="Thioesterase/thiol ester dehydrase-isomerase"/>
    <property type="match status" value="1"/>
</dbReference>
<dbReference type="InterPro" id="IPR054849">
    <property type="entry name" value="UPF0336_fam"/>
</dbReference>
<dbReference type="STRING" id="47312.SAMN04489765_4082"/>